<sequence>MVPASDPRNVRENVISPYFVLQKLSAIGFVAAPCSCTKYSNSQARSFGYPLGAVNNVALASLACRSDAAAWQWGRKLSPSMAHVTCINLTRQLFSTPIMPRELRHATERRVWDERVLKERVPSPDFTSIKPHPSTTIILPQTTLPIHTTFATINPSSRTSQYTSSKHNRTQIIHNTINLKYATMGCNIFSRKSGVAGIPWGEAPRKVSTTQTGRTSVSASRGRTSLSVPNRETRSRSRPASMDVVGNRGASIGGGGH</sequence>
<protein>
    <submittedName>
        <fullName evidence="2">Uncharacterized protein</fullName>
    </submittedName>
</protein>
<dbReference type="EMBL" id="MU001505">
    <property type="protein sequence ID" value="KAF2441446.1"/>
    <property type="molecule type" value="Genomic_DNA"/>
</dbReference>
<comment type="caution">
    <text evidence="2">The sequence shown here is derived from an EMBL/GenBank/DDBJ whole genome shotgun (WGS) entry which is preliminary data.</text>
</comment>
<feature type="region of interest" description="Disordered" evidence="1">
    <location>
        <begin position="205"/>
        <end position="257"/>
    </location>
</feature>
<dbReference type="AlphaFoldDB" id="A0A9P4PEF4"/>
<dbReference type="Proteomes" id="UP000799764">
    <property type="component" value="Unassembled WGS sequence"/>
</dbReference>
<organism evidence="2 3">
    <name type="scientific">Karstenula rhodostoma CBS 690.94</name>
    <dbReference type="NCBI Taxonomy" id="1392251"/>
    <lineage>
        <taxon>Eukaryota</taxon>
        <taxon>Fungi</taxon>
        <taxon>Dikarya</taxon>
        <taxon>Ascomycota</taxon>
        <taxon>Pezizomycotina</taxon>
        <taxon>Dothideomycetes</taxon>
        <taxon>Pleosporomycetidae</taxon>
        <taxon>Pleosporales</taxon>
        <taxon>Massarineae</taxon>
        <taxon>Didymosphaeriaceae</taxon>
        <taxon>Karstenula</taxon>
    </lineage>
</organism>
<keyword evidence="3" id="KW-1185">Reference proteome</keyword>
<gene>
    <name evidence="2" type="ORF">P171DRAFT_474983</name>
</gene>
<evidence type="ECO:0000313" key="3">
    <source>
        <dbReference type="Proteomes" id="UP000799764"/>
    </source>
</evidence>
<proteinExistence type="predicted"/>
<feature type="compositionally biased region" description="Polar residues" evidence="1">
    <location>
        <begin position="207"/>
        <end position="230"/>
    </location>
</feature>
<reference evidence="2" key="1">
    <citation type="journal article" date="2020" name="Stud. Mycol.">
        <title>101 Dothideomycetes genomes: a test case for predicting lifestyles and emergence of pathogens.</title>
        <authorList>
            <person name="Haridas S."/>
            <person name="Albert R."/>
            <person name="Binder M."/>
            <person name="Bloem J."/>
            <person name="Labutti K."/>
            <person name="Salamov A."/>
            <person name="Andreopoulos B."/>
            <person name="Baker S."/>
            <person name="Barry K."/>
            <person name="Bills G."/>
            <person name="Bluhm B."/>
            <person name="Cannon C."/>
            <person name="Castanera R."/>
            <person name="Culley D."/>
            <person name="Daum C."/>
            <person name="Ezra D."/>
            <person name="Gonzalez J."/>
            <person name="Henrissat B."/>
            <person name="Kuo A."/>
            <person name="Liang C."/>
            <person name="Lipzen A."/>
            <person name="Lutzoni F."/>
            <person name="Magnuson J."/>
            <person name="Mondo S."/>
            <person name="Nolan M."/>
            <person name="Ohm R."/>
            <person name="Pangilinan J."/>
            <person name="Park H.-J."/>
            <person name="Ramirez L."/>
            <person name="Alfaro M."/>
            <person name="Sun H."/>
            <person name="Tritt A."/>
            <person name="Yoshinaga Y."/>
            <person name="Zwiers L.-H."/>
            <person name="Turgeon B."/>
            <person name="Goodwin S."/>
            <person name="Spatafora J."/>
            <person name="Crous P."/>
            <person name="Grigoriev I."/>
        </authorList>
    </citation>
    <scope>NUCLEOTIDE SEQUENCE</scope>
    <source>
        <strain evidence="2">CBS 690.94</strain>
    </source>
</reference>
<name>A0A9P4PEF4_9PLEO</name>
<accession>A0A9P4PEF4</accession>
<evidence type="ECO:0000256" key="1">
    <source>
        <dbReference type="SAM" id="MobiDB-lite"/>
    </source>
</evidence>
<evidence type="ECO:0000313" key="2">
    <source>
        <dbReference type="EMBL" id="KAF2441446.1"/>
    </source>
</evidence>